<sequence>MRARGALRPVSDGARICDDARVTLADRRPVLETISRSRVGSLEAVDGWHVEDRLHELVVDHLAADPERAVERSERRASFVRAVQDLGEKVPIITTFYYSRGSRCARWAALLD</sequence>
<protein>
    <submittedName>
        <fullName evidence="1">Uncharacterized protein</fullName>
    </submittedName>
</protein>
<reference evidence="1" key="1">
    <citation type="submission" date="2020-02" db="EMBL/GenBank/DDBJ databases">
        <authorList>
            <person name="Meier V. D."/>
        </authorList>
    </citation>
    <scope>NUCLEOTIDE SEQUENCE</scope>
    <source>
        <strain evidence="1">AVDCRST_MAG55</strain>
    </source>
</reference>
<dbReference type="EMBL" id="CADCUZ010000076">
    <property type="protein sequence ID" value="CAA9417513.1"/>
    <property type="molecule type" value="Genomic_DNA"/>
</dbReference>
<dbReference type="AlphaFoldDB" id="A0A6J4PIV4"/>
<accession>A0A6J4PIV4</accession>
<gene>
    <name evidence="1" type="ORF">AVDCRST_MAG55-1756</name>
</gene>
<proteinExistence type="predicted"/>
<name>A0A6J4PIV4_9ACTN</name>
<organism evidence="1">
    <name type="scientific">uncultured Rubrobacteraceae bacterium</name>
    <dbReference type="NCBI Taxonomy" id="349277"/>
    <lineage>
        <taxon>Bacteria</taxon>
        <taxon>Bacillati</taxon>
        <taxon>Actinomycetota</taxon>
        <taxon>Rubrobacteria</taxon>
        <taxon>Rubrobacterales</taxon>
        <taxon>Rubrobacteraceae</taxon>
        <taxon>environmental samples</taxon>
    </lineage>
</organism>
<evidence type="ECO:0000313" key="1">
    <source>
        <dbReference type="EMBL" id="CAA9417513.1"/>
    </source>
</evidence>